<keyword evidence="3" id="KW-1185">Reference proteome</keyword>
<protein>
    <submittedName>
        <fullName evidence="2">Uncharacterized protein</fullName>
    </submittedName>
</protein>
<evidence type="ECO:0000313" key="2">
    <source>
        <dbReference type="EMBL" id="UPW02237.1"/>
    </source>
</evidence>
<dbReference type="EMBL" id="CP096658">
    <property type="protein sequence ID" value="UPW02237.1"/>
    <property type="molecule type" value="Genomic_DNA"/>
</dbReference>
<evidence type="ECO:0000256" key="1">
    <source>
        <dbReference type="SAM" id="MobiDB-lite"/>
    </source>
</evidence>
<reference evidence="2" key="1">
    <citation type="submission" date="2022-04" db="EMBL/GenBank/DDBJ databases">
        <title>Diverse halophilic archaea isolated from saline environments.</title>
        <authorList>
            <person name="Cui H.-L."/>
        </authorList>
    </citation>
    <scope>NUCLEOTIDE SEQUENCE</scope>
    <source>
        <strain evidence="2">XZYJT40</strain>
    </source>
</reference>
<evidence type="ECO:0000313" key="3">
    <source>
        <dbReference type="Proteomes" id="UP000830434"/>
    </source>
</evidence>
<feature type="region of interest" description="Disordered" evidence="1">
    <location>
        <begin position="1"/>
        <end position="97"/>
    </location>
</feature>
<dbReference type="AlphaFoldDB" id="A0A8U0IM83"/>
<feature type="compositionally biased region" description="Acidic residues" evidence="1">
    <location>
        <begin position="61"/>
        <end position="76"/>
    </location>
</feature>
<sequence>MATLLKRRPDDTTSAEESADGIERTDREQDDAEFSDESDPDQEAFAEDEPEVAETDRDETPEAGSEETPGNDEAESAEALVVGPRSPSAGSVTCGVR</sequence>
<organism evidence="2 3">
    <name type="scientific">Halorussus gelatinilyticus</name>
    <dbReference type="NCBI Taxonomy" id="2937524"/>
    <lineage>
        <taxon>Archaea</taxon>
        <taxon>Methanobacteriati</taxon>
        <taxon>Methanobacteriota</taxon>
        <taxon>Stenosarchaea group</taxon>
        <taxon>Halobacteria</taxon>
        <taxon>Halobacteriales</taxon>
        <taxon>Haladaptataceae</taxon>
        <taxon>Halorussus</taxon>
    </lineage>
</organism>
<dbReference type="KEGG" id="haxz:M0R88_09120"/>
<dbReference type="Proteomes" id="UP000830434">
    <property type="component" value="Chromosome"/>
</dbReference>
<feature type="compositionally biased region" description="Acidic residues" evidence="1">
    <location>
        <begin position="28"/>
        <end position="53"/>
    </location>
</feature>
<name>A0A8U0IM83_9EURY</name>
<gene>
    <name evidence="2" type="ORF">M0R88_09120</name>
</gene>
<accession>A0A8U0IM83</accession>
<dbReference type="GeneID" id="72190013"/>
<proteinExistence type="predicted"/>
<dbReference type="RefSeq" id="WP_248656621.1">
    <property type="nucleotide sequence ID" value="NZ_CP096658.1"/>
</dbReference>